<evidence type="ECO:0008006" key="3">
    <source>
        <dbReference type="Google" id="ProtNLM"/>
    </source>
</evidence>
<dbReference type="Proteomes" id="UP001595616">
    <property type="component" value="Unassembled WGS sequence"/>
</dbReference>
<accession>A0ABV7YVV4</accession>
<gene>
    <name evidence="1" type="ORF">ACFOOI_10855</name>
</gene>
<comment type="caution">
    <text evidence="1">The sequence shown here is derived from an EMBL/GenBank/DDBJ whole genome shotgun (WGS) entry which is preliminary data.</text>
</comment>
<evidence type="ECO:0000313" key="1">
    <source>
        <dbReference type="EMBL" id="MFC3811155.1"/>
    </source>
</evidence>
<sequence length="148" mass="16066">MFQTSIQRKAAFLLILTVALFQFSCKKETVELSLAQQVEGTYNAVSIDIGGTVVPMPITDNQTKLDVSFIITSKTDNTMDVEQVLTQTTNGVATKDSELQSGLVLIKKTDGSISLMNGNVEFGSVTSNKFKLVTEFNGLSTVFMAVKI</sequence>
<dbReference type="EMBL" id="JBHRYQ010000001">
    <property type="protein sequence ID" value="MFC3811155.1"/>
    <property type="molecule type" value="Genomic_DNA"/>
</dbReference>
<dbReference type="RefSeq" id="WP_379837912.1">
    <property type="nucleotide sequence ID" value="NZ_JBHRYQ010000001.1"/>
</dbReference>
<proteinExistence type="predicted"/>
<reference evidence="2" key="1">
    <citation type="journal article" date="2019" name="Int. J. Syst. Evol. Microbiol.">
        <title>The Global Catalogue of Microorganisms (GCM) 10K type strain sequencing project: providing services to taxonomists for standard genome sequencing and annotation.</title>
        <authorList>
            <consortium name="The Broad Institute Genomics Platform"/>
            <consortium name="The Broad Institute Genome Sequencing Center for Infectious Disease"/>
            <person name="Wu L."/>
            <person name="Ma J."/>
        </authorList>
    </citation>
    <scope>NUCLEOTIDE SEQUENCE [LARGE SCALE GENOMIC DNA]</scope>
    <source>
        <strain evidence="2">CECT 7956</strain>
    </source>
</reference>
<organism evidence="1 2">
    <name type="scientific">Lacihabitans lacunae</name>
    <dbReference type="NCBI Taxonomy" id="1028214"/>
    <lineage>
        <taxon>Bacteria</taxon>
        <taxon>Pseudomonadati</taxon>
        <taxon>Bacteroidota</taxon>
        <taxon>Cytophagia</taxon>
        <taxon>Cytophagales</taxon>
        <taxon>Leadbetterellaceae</taxon>
        <taxon>Lacihabitans</taxon>
    </lineage>
</organism>
<evidence type="ECO:0000313" key="2">
    <source>
        <dbReference type="Proteomes" id="UP001595616"/>
    </source>
</evidence>
<name>A0ABV7YVV4_9BACT</name>
<keyword evidence="2" id="KW-1185">Reference proteome</keyword>
<protein>
    <recommendedName>
        <fullName evidence="3">Lipocalin-like domain-containing protein</fullName>
    </recommendedName>
</protein>